<accession>A0A010TG27</accession>
<dbReference type="AlphaFoldDB" id="A0A010TG27"/>
<dbReference type="EMBL" id="AFOY02000004">
    <property type="protein sequence ID" value="EXF96087.1"/>
    <property type="molecule type" value="Genomic_DNA"/>
</dbReference>
<evidence type="ECO:0000313" key="2">
    <source>
        <dbReference type="Proteomes" id="UP000022611"/>
    </source>
</evidence>
<gene>
    <name evidence="1" type="ORF">HK44_022455</name>
</gene>
<dbReference type="eggNOG" id="ENOG5031D6T">
    <property type="taxonomic scope" value="Bacteria"/>
</dbReference>
<organism evidence="1 2">
    <name type="scientific">Pseudomonas fluorescens HK44</name>
    <dbReference type="NCBI Taxonomy" id="1042209"/>
    <lineage>
        <taxon>Bacteria</taxon>
        <taxon>Pseudomonadati</taxon>
        <taxon>Pseudomonadota</taxon>
        <taxon>Gammaproteobacteria</taxon>
        <taxon>Pseudomonadales</taxon>
        <taxon>Pseudomonadaceae</taxon>
        <taxon>Pseudomonas</taxon>
    </lineage>
</organism>
<reference evidence="1 2" key="1">
    <citation type="journal article" date="2011" name="J. Bacteriol.">
        <title>Draft genome sequence of the polycyclic aromatic hydrocarbon-degrading, genetically engineered bioluminescent bioreporter Pseudomonas fluorescens HK44.</title>
        <authorList>
            <person name="Chauhan A."/>
            <person name="Layton A.C."/>
            <person name="Williams D.E."/>
            <person name="Smartt A.E."/>
            <person name="Ripp S."/>
            <person name="Karpinets T.V."/>
            <person name="Brown S.D."/>
            <person name="Sayler G.S."/>
        </authorList>
    </citation>
    <scope>NUCLEOTIDE SEQUENCE [LARGE SCALE GENOMIC DNA]</scope>
    <source>
        <strain evidence="1 2">HK44</strain>
    </source>
</reference>
<protein>
    <submittedName>
        <fullName evidence="1">Uncharacterized protein</fullName>
    </submittedName>
</protein>
<dbReference type="Proteomes" id="UP000022611">
    <property type="component" value="Unassembled WGS sequence"/>
</dbReference>
<sequence>MTVFLLLYLCTDASRTDCQVIPVEHWVHADAYKQCLAAAKKLTVDLTAKNRKSNYFVCETQVSQ</sequence>
<comment type="caution">
    <text evidence="1">The sequence shown here is derived from an EMBL/GenBank/DDBJ whole genome shotgun (WGS) entry which is preliminary data.</text>
</comment>
<dbReference type="HOGENOM" id="CLU_193809_0_0_6"/>
<evidence type="ECO:0000313" key="1">
    <source>
        <dbReference type="EMBL" id="EXF96087.1"/>
    </source>
</evidence>
<name>A0A010TG27_PSEFL</name>
<proteinExistence type="predicted"/>
<dbReference type="PATRIC" id="fig|1042209.11.peg.1031"/>